<comment type="caution">
    <text evidence="2">The sequence shown here is derived from an EMBL/GenBank/DDBJ whole genome shotgun (WGS) entry which is preliminary data.</text>
</comment>
<dbReference type="EMBL" id="BAAAZO010000001">
    <property type="protein sequence ID" value="GAA3591873.1"/>
    <property type="molecule type" value="Genomic_DNA"/>
</dbReference>
<sequence length="132" mass="14083">MALLLILVATDITALHLQRQELHALTDAAALDAADALDEESFYRRGMGEYPVPLSDGTVHASVRSYLGEKPETAADLDVAIGSPTGAWEETTAQVTLTGRARIPLVGLVVHRWANGVPLQATSRASAREPEP</sequence>
<dbReference type="Pfam" id="PF13400">
    <property type="entry name" value="Tad"/>
    <property type="match status" value="1"/>
</dbReference>
<name>A0ABP6Z0M1_9ACTN</name>
<dbReference type="Proteomes" id="UP001501074">
    <property type="component" value="Unassembled WGS sequence"/>
</dbReference>
<organism evidence="2 3">
    <name type="scientific">Kineosporia mesophila</name>
    <dbReference type="NCBI Taxonomy" id="566012"/>
    <lineage>
        <taxon>Bacteria</taxon>
        <taxon>Bacillati</taxon>
        <taxon>Actinomycetota</taxon>
        <taxon>Actinomycetes</taxon>
        <taxon>Kineosporiales</taxon>
        <taxon>Kineosporiaceae</taxon>
        <taxon>Kineosporia</taxon>
    </lineage>
</organism>
<dbReference type="InterPro" id="IPR028087">
    <property type="entry name" value="Tad_N"/>
</dbReference>
<protein>
    <recommendedName>
        <fullName evidence="1">Putative Flp pilus-assembly TadG-like N-terminal domain-containing protein</fullName>
    </recommendedName>
</protein>
<evidence type="ECO:0000259" key="1">
    <source>
        <dbReference type="Pfam" id="PF13400"/>
    </source>
</evidence>
<proteinExistence type="predicted"/>
<gene>
    <name evidence="2" type="ORF">GCM10022223_03120</name>
</gene>
<evidence type="ECO:0000313" key="2">
    <source>
        <dbReference type="EMBL" id="GAA3591873.1"/>
    </source>
</evidence>
<keyword evidence="3" id="KW-1185">Reference proteome</keyword>
<reference evidence="3" key="1">
    <citation type="journal article" date="2019" name="Int. J. Syst. Evol. Microbiol.">
        <title>The Global Catalogue of Microorganisms (GCM) 10K type strain sequencing project: providing services to taxonomists for standard genome sequencing and annotation.</title>
        <authorList>
            <consortium name="The Broad Institute Genomics Platform"/>
            <consortium name="The Broad Institute Genome Sequencing Center for Infectious Disease"/>
            <person name="Wu L."/>
            <person name="Ma J."/>
        </authorList>
    </citation>
    <scope>NUCLEOTIDE SEQUENCE [LARGE SCALE GENOMIC DNA]</scope>
    <source>
        <strain evidence="3">JCM 16902</strain>
    </source>
</reference>
<evidence type="ECO:0000313" key="3">
    <source>
        <dbReference type="Proteomes" id="UP001501074"/>
    </source>
</evidence>
<feature type="domain" description="Putative Flp pilus-assembly TadG-like N-terminal" evidence="1">
    <location>
        <begin position="2"/>
        <end position="36"/>
    </location>
</feature>
<accession>A0ABP6Z0M1</accession>